<evidence type="ECO:0000313" key="2">
    <source>
        <dbReference type="EMBL" id="PHT62606.1"/>
    </source>
</evidence>
<dbReference type="GO" id="GO:0016567">
    <property type="term" value="P:protein ubiquitination"/>
    <property type="evidence" value="ECO:0000318"/>
    <property type="project" value="GO_Central"/>
</dbReference>
<accession>A0A2G2XYM2</accession>
<dbReference type="Pfam" id="PF00646">
    <property type="entry name" value="F-box"/>
    <property type="match status" value="1"/>
</dbReference>
<reference evidence="2 3" key="1">
    <citation type="journal article" date="2014" name="Nat. Genet.">
        <title>Genome sequence of the hot pepper provides insights into the evolution of pungency in Capsicum species.</title>
        <authorList>
            <person name="Kim S."/>
            <person name="Park M."/>
            <person name="Yeom S.I."/>
            <person name="Kim Y.M."/>
            <person name="Lee J.M."/>
            <person name="Lee H.A."/>
            <person name="Seo E."/>
            <person name="Choi J."/>
            <person name="Cheong K."/>
            <person name="Kim K.T."/>
            <person name="Jung K."/>
            <person name="Lee G.W."/>
            <person name="Oh S.K."/>
            <person name="Bae C."/>
            <person name="Kim S.B."/>
            <person name="Lee H.Y."/>
            <person name="Kim S.Y."/>
            <person name="Kim M.S."/>
            <person name="Kang B.C."/>
            <person name="Jo Y.D."/>
            <person name="Yang H.B."/>
            <person name="Jeong H.J."/>
            <person name="Kang W.H."/>
            <person name="Kwon J.K."/>
            <person name="Shin C."/>
            <person name="Lim J.Y."/>
            <person name="Park J.H."/>
            <person name="Huh J.H."/>
            <person name="Kim J.S."/>
            <person name="Kim B.D."/>
            <person name="Cohen O."/>
            <person name="Paran I."/>
            <person name="Suh M.C."/>
            <person name="Lee S.B."/>
            <person name="Kim Y.K."/>
            <person name="Shin Y."/>
            <person name="Noh S.J."/>
            <person name="Park J."/>
            <person name="Seo Y.S."/>
            <person name="Kwon S.Y."/>
            <person name="Kim H.A."/>
            <person name="Park J.M."/>
            <person name="Kim H.J."/>
            <person name="Choi S.B."/>
            <person name="Bosland P.W."/>
            <person name="Reeves G."/>
            <person name="Jo S.H."/>
            <person name="Lee B.W."/>
            <person name="Cho H.T."/>
            <person name="Choi H.S."/>
            <person name="Lee M.S."/>
            <person name="Yu Y."/>
            <person name="Do Choi Y."/>
            <person name="Park B.S."/>
            <person name="van Deynze A."/>
            <person name="Ashrafi H."/>
            <person name="Hill T."/>
            <person name="Kim W.T."/>
            <person name="Pai H.S."/>
            <person name="Ahn H.K."/>
            <person name="Yeam I."/>
            <person name="Giovannoni J.J."/>
            <person name="Rose J.K."/>
            <person name="Sorensen I."/>
            <person name="Lee S.J."/>
            <person name="Kim R.W."/>
            <person name="Choi I.Y."/>
            <person name="Choi B.S."/>
            <person name="Lim J.S."/>
            <person name="Lee Y.H."/>
            <person name="Choi D."/>
        </authorList>
    </citation>
    <scope>NUCLEOTIDE SEQUENCE [LARGE SCALE GENOMIC DNA]</scope>
    <source>
        <strain evidence="3">cv. CM334</strain>
    </source>
</reference>
<dbReference type="Gene3D" id="1.20.1280.50">
    <property type="match status" value="1"/>
</dbReference>
<gene>
    <name evidence="2" type="ORF">T459_33577</name>
</gene>
<dbReference type="STRING" id="4072.A0A2G2XYM2"/>
<proteinExistence type="predicted"/>
<organism evidence="2 3">
    <name type="scientific">Capsicum annuum</name>
    <name type="common">Capsicum pepper</name>
    <dbReference type="NCBI Taxonomy" id="4072"/>
    <lineage>
        <taxon>Eukaryota</taxon>
        <taxon>Viridiplantae</taxon>
        <taxon>Streptophyta</taxon>
        <taxon>Embryophyta</taxon>
        <taxon>Tracheophyta</taxon>
        <taxon>Spermatophyta</taxon>
        <taxon>Magnoliopsida</taxon>
        <taxon>eudicotyledons</taxon>
        <taxon>Gunneridae</taxon>
        <taxon>Pentapetalae</taxon>
        <taxon>asterids</taxon>
        <taxon>lamiids</taxon>
        <taxon>Solanales</taxon>
        <taxon>Solanaceae</taxon>
        <taxon>Solanoideae</taxon>
        <taxon>Capsiceae</taxon>
        <taxon>Capsicum</taxon>
    </lineage>
</organism>
<name>A0A2G2XYM2_CAPAN</name>
<dbReference type="InterPro" id="IPR005174">
    <property type="entry name" value="KIB1-4_b-propeller"/>
</dbReference>
<evidence type="ECO:0000313" key="3">
    <source>
        <dbReference type="Proteomes" id="UP000222542"/>
    </source>
</evidence>
<comment type="caution">
    <text evidence="2">The sequence shown here is derived from an EMBL/GenBank/DDBJ whole genome shotgun (WGS) entry which is preliminary data.</text>
</comment>
<dbReference type="SMART" id="SM00256">
    <property type="entry name" value="FBOX"/>
    <property type="match status" value="1"/>
</dbReference>
<dbReference type="Pfam" id="PF03478">
    <property type="entry name" value="Beta-prop_KIB1-4"/>
    <property type="match status" value="1"/>
</dbReference>
<dbReference type="InterPro" id="IPR036047">
    <property type="entry name" value="F-box-like_dom_sf"/>
</dbReference>
<sequence length="494" mass="56199">MDSTVMAEWSQLPRELVELISKHLPTEADFLRFRSVCSSWRSSLPSKPYPSSLSRFPILPNDGIAENSWGFKLSKSPIFLLRSPTSSDNNGWIIKLDRRETLQRMRLLNPLSRSHFKPVPSNFPKNLDSSQYPLLELCQEYTLQFIKYRPRANSIADAGNLYMEKVAVRLEENGFVLLTIHVSGKLVMFRSGDTKWSIVDESSLPYDDVIMKDGNFYAVDNTGKGVLVKLSCGSLPELEVVANSVFGGDKKFLVESCGDLLMVDKYLSIGPEDDFGYNENVEFYEEFDCFMSERTVRFKVYKLDGEMQRWVEVNSLEDRMLFVGDNCTFSALVSQLGSGCKGNCILFSDQFFCSENDNVGFWKDHGIGVFSLENGSIGPISSYQGYAELLWPPPPWIRSPQTIDVRDFLVIVSVNLMAYAIRLCVWLRECDSLMFIPRLDAGSCGAKRGLFLLSVVPWFCIYVLSDISVYHHVIYVQTSVWTHCLSMILLQLNY</sequence>
<reference evidence="2 3" key="2">
    <citation type="journal article" date="2017" name="Genome Biol.">
        <title>New reference genome sequences of hot pepper reveal the massive evolution of plant disease-resistance genes by retroduplication.</title>
        <authorList>
            <person name="Kim S."/>
            <person name="Park J."/>
            <person name="Yeom S.I."/>
            <person name="Kim Y.M."/>
            <person name="Seo E."/>
            <person name="Kim K.T."/>
            <person name="Kim M.S."/>
            <person name="Lee J.M."/>
            <person name="Cheong K."/>
            <person name="Shin H.S."/>
            <person name="Kim S.B."/>
            <person name="Han K."/>
            <person name="Lee J."/>
            <person name="Park M."/>
            <person name="Lee H.A."/>
            <person name="Lee H.Y."/>
            <person name="Lee Y."/>
            <person name="Oh S."/>
            <person name="Lee J.H."/>
            <person name="Choi E."/>
            <person name="Choi E."/>
            <person name="Lee S.E."/>
            <person name="Jeon J."/>
            <person name="Kim H."/>
            <person name="Choi G."/>
            <person name="Song H."/>
            <person name="Lee J."/>
            <person name="Lee S.C."/>
            <person name="Kwon J.K."/>
            <person name="Lee H.Y."/>
            <person name="Koo N."/>
            <person name="Hong Y."/>
            <person name="Kim R.W."/>
            <person name="Kang W.H."/>
            <person name="Huh J.H."/>
            <person name="Kang B.C."/>
            <person name="Yang T.J."/>
            <person name="Lee Y.H."/>
            <person name="Bennetzen J.L."/>
            <person name="Choi D."/>
        </authorList>
    </citation>
    <scope>NUCLEOTIDE SEQUENCE [LARGE SCALE GENOMIC DNA]</scope>
    <source>
        <strain evidence="3">cv. CM334</strain>
    </source>
</reference>
<dbReference type="Proteomes" id="UP000222542">
    <property type="component" value="Unassembled WGS sequence"/>
</dbReference>
<dbReference type="AlphaFoldDB" id="A0A2G2XYM2"/>
<dbReference type="InterPro" id="IPR051304">
    <property type="entry name" value="SCF_F-box_domain"/>
</dbReference>
<dbReference type="Gramene" id="PHT62606">
    <property type="protein sequence ID" value="PHT62606"/>
    <property type="gene ID" value="T459_33577"/>
</dbReference>
<keyword evidence="3" id="KW-1185">Reference proteome</keyword>
<protein>
    <recommendedName>
        <fullName evidence="1">F-box domain-containing protein</fullName>
    </recommendedName>
</protein>
<dbReference type="PANTHER" id="PTHR47123">
    <property type="entry name" value="F-BOX PROTEIN SKIP23"/>
    <property type="match status" value="1"/>
</dbReference>
<dbReference type="InterPro" id="IPR001810">
    <property type="entry name" value="F-box_dom"/>
</dbReference>
<dbReference type="EMBL" id="AYRZ02000070">
    <property type="protein sequence ID" value="PHT62606.1"/>
    <property type="molecule type" value="Genomic_DNA"/>
</dbReference>
<feature type="domain" description="F-box" evidence="1">
    <location>
        <begin position="12"/>
        <end position="52"/>
    </location>
</feature>
<dbReference type="PANTHER" id="PTHR47123:SF15">
    <property type="entry name" value="F-BOX PROTEIN SKIP23"/>
    <property type="match status" value="1"/>
</dbReference>
<evidence type="ECO:0000259" key="1">
    <source>
        <dbReference type="SMART" id="SM00256"/>
    </source>
</evidence>
<dbReference type="SUPFAM" id="SSF81383">
    <property type="entry name" value="F-box domain"/>
    <property type="match status" value="1"/>
</dbReference>
<dbReference type="OMA" id="WGFYLSK"/>